<evidence type="ECO:0000259" key="5">
    <source>
        <dbReference type="Pfam" id="PF17676"/>
    </source>
</evidence>
<dbReference type="SUPFAM" id="SSF52317">
    <property type="entry name" value="Class I glutamine amidotransferase-like"/>
    <property type="match status" value="1"/>
</dbReference>
<dbReference type="InterPro" id="IPR027478">
    <property type="entry name" value="LdcA_N"/>
</dbReference>
<dbReference type="CDD" id="cd07062">
    <property type="entry name" value="Peptidase_S66_mccF_like"/>
    <property type="match status" value="1"/>
</dbReference>
<dbReference type="InterPro" id="IPR027461">
    <property type="entry name" value="Carboxypeptidase_A_C_sf"/>
</dbReference>
<dbReference type="EMBL" id="BSUO01000001">
    <property type="protein sequence ID" value="GMA37967.1"/>
    <property type="molecule type" value="Genomic_DNA"/>
</dbReference>
<dbReference type="EMBL" id="BSUO01000001">
    <property type="protein sequence ID" value="GMA42350.1"/>
    <property type="molecule type" value="Genomic_DNA"/>
</dbReference>
<dbReference type="InterPro" id="IPR040449">
    <property type="entry name" value="Peptidase_S66_N"/>
</dbReference>
<proteinExistence type="inferred from homology"/>
<reference evidence="7" key="3">
    <citation type="submission" date="2023-02" db="EMBL/GenBank/DDBJ databases">
        <authorList>
            <person name="Sun Q."/>
            <person name="Mori K."/>
        </authorList>
    </citation>
    <scope>NUCLEOTIDE SEQUENCE</scope>
    <source>
        <strain evidence="7">NBRC 113072</strain>
    </source>
</reference>
<dbReference type="Gene3D" id="3.40.50.10740">
    <property type="entry name" value="Class I glutamine amidotransferase-like"/>
    <property type="match status" value="1"/>
</dbReference>
<dbReference type="Proteomes" id="UP001157126">
    <property type="component" value="Unassembled WGS sequence"/>
</dbReference>
<dbReference type="Pfam" id="PF17676">
    <property type="entry name" value="Peptidase_S66C"/>
    <property type="match status" value="1"/>
</dbReference>
<dbReference type="EMBL" id="BSUO01000003">
    <property type="protein sequence ID" value="GMA42498.1"/>
    <property type="molecule type" value="Genomic_DNA"/>
</dbReference>
<evidence type="ECO:0000256" key="3">
    <source>
        <dbReference type="SAM" id="MobiDB-lite"/>
    </source>
</evidence>
<sequence length="362" mass="38800">MRGQTHDSAPPTLGVMSLTSPPKAVPGDRVAVISPSFAAPGFAPEVHEQAMRRLAEVTGLVPVEYPTTRQLGSSAQARADDIMAAFADPSIRAVLATVGGEDQITVVGRLDPDVVRADPKPFCGYSDNTNLLNWLWAHGIQGFYGGSTQVHLGPGPEVDAVHAASLRAALLTGERLRITDPGVSEDVGKDWTDPAALTQFGDREPTEPWSWAGPARSVTGRTWGGCIEVLQWILTAGRFPDDAGILGGGILLLETSEEVIDAREFSWILRSMGERGLLAAVDAVLVARPPVATMEHAPPARDRAAHRERQRDTAIEMIARYNPDAVVVVGVPFGHTRPQWILPYGGVMTVDGAAREVWAEYA</sequence>
<reference evidence="7" key="1">
    <citation type="journal article" date="2014" name="Int. J. Syst. Evol. Microbiol.">
        <title>Complete genome of a new Firmicutes species belonging to the dominant human colonic microbiota ('Ruminococcus bicirculans') reveals two chromosomes and a selective capacity to utilize plant glucans.</title>
        <authorList>
            <consortium name="NISC Comparative Sequencing Program"/>
            <person name="Wegmann U."/>
            <person name="Louis P."/>
            <person name="Goesmann A."/>
            <person name="Henrissat B."/>
            <person name="Duncan S.H."/>
            <person name="Flint H.J."/>
        </authorList>
    </citation>
    <scope>NUCLEOTIDE SEQUENCE</scope>
    <source>
        <strain evidence="7">NBRC 113072</strain>
    </source>
</reference>
<evidence type="ECO:0000313" key="6">
    <source>
        <dbReference type="EMBL" id="GMA37967.1"/>
    </source>
</evidence>
<dbReference type="InterPro" id="IPR040921">
    <property type="entry name" value="Peptidase_S66C"/>
</dbReference>
<organism evidence="7 9">
    <name type="scientific">Mobilicoccus caccae</name>
    <dbReference type="NCBI Taxonomy" id="1859295"/>
    <lineage>
        <taxon>Bacteria</taxon>
        <taxon>Bacillati</taxon>
        <taxon>Actinomycetota</taxon>
        <taxon>Actinomycetes</taxon>
        <taxon>Micrococcales</taxon>
        <taxon>Dermatophilaceae</taxon>
        <taxon>Mobilicoccus</taxon>
    </lineage>
</organism>
<evidence type="ECO:0000256" key="1">
    <source>
        <dbReference type="ARBA" id="ARBA00010233"/>
    </source>
</evidence>
<comment type="caution">
    <text evidence="7">The sequence shown here is derived from an EMBL/GenBank/DDBJ whole genome shotgun (WGS) entry which is preliminary data.</text>
</comment>
<protein>
    <submittedName>
        <fullName evidence="7">LD-carboxypeptidase</fullName>
    </submittedName>
</protein>
<dbReference type="PANTHER" id="PTHR30237">
    <property type="entry name" value="MURAMOYLTETRAPEPTIDE CARBOXYPEPTIDASE"/>
    <property type="match status" value="1"/>
</dbReference>
<evidence type="ECO:0000259" key="4">
    <source>
        <dbReference type="Pfam" id="PF02016"/>
    </source>
</evidence>
<dbReference type="Pfam" id="PF02016">
    <property type="entry name" value="Peptidase_S66"/>
    <property type="match status" value="1"/>
</dbReference>
<comment type="similarity">
    <text evidence="1">Belongs to the peptidase S66 family.</text>
</comment>
<dbReference type="SUPFAM" id="SSF141986">
    <property type="entry name" value="LD-carboxypeptidase A C-terminal domain-like"/>
    <property type="match status" value="1"/>
</dbReference>
<dbReference type="Gene3D" id="3.50.30.60">
    <property type="entry name" value="LD-carboxypeptidase A C-terminal domain-like"/>
    <property type="match status" value="1"/>
</dbReference>
<gene>
    <name evidence="6" type="ORF">GCM10025883_00120</name>
    <name evidence="7" type="ORF">GCM10025883_43950</name>
    <name evidence="8" type="ORF">GCM10025883_45430</name>
</gene>
<evidence type="ECO:0000313" key="9">
    <source>
        <dbReference type="Proteomes" id="UP001157126"/>
    </source>
</evidence>
<evidence type="ECO:0000313" key="8">
    <source>
        <dbReference type="EMBL" id="GMA42498.1"/>
    </source>
</evidence>
<evidence type="ECO:0000256" key="2">
    <source>
        <dbReference type="ARBA" id="ARBA00022801"/>
    </source>
</evidence>
<evidence type="ECO:0000313" key="7">
    <source>
        <dbReference type="EMBL" id="GMA42350.1"/>
    </source>
</evidence>
<dbReference type="PANTHER" id="PTHR30237:SF4">
    <property type="entry name" value="LD-CARBOXYPEPTIDASE C-TERMINAL DOMAIN-CONTAINING PROTEIN"/>
    <property type="match status" value="1"/>
</dbReference>
<feature type="domain" description="LD-carboxypeptidase C-terminal" evidence="5">
    <location>
        <begin position="219"/>
        <end position="349"/>
    </location>
</feature>
<reference evidence="9" key="2">
    <citation type="journal article" date="2019" name="Int. J. Syst. Evol. Microbiol.">
        <title>The Global Catalogue of Microorganisms (GCM) 10K type strain sequencing project: providing services to taxonomists for standard genome sequencing and annotation.</title>
        <authorList>
            <consortium name="The Broad Institute Genomics Platform"/>
            <consortium name="The Broad Institute Genome Sequencing Center for Infectious Disease"/>
            <person name="Wu L."/>
            <person name="Ma J."/>
        </authorList>
    </citation>
    <scope>NUCLEOTIDE SEQUENCE [LARGE SCALE GENOMIC DNA]</scope>
    <source>
        <strain evidence="9">NBRC 113072</strain>
    </source>
</reference>
<feature type="domain" description="LD-carboxypeptidase N-terminal" evidence="4">
    <location>
        <begin position="30"/>
        <end position="145"/>
    </location>
</feature>
<keyword evidence="2" id="KW-0378">Hydrolase</keyword>
<dbReference type="InterPro" id="IPR003507">
    <property type="entry name" value="S66_fam"/>
</dbReference>
<accession>A0ABQ6IWM0</accession>
<name>A0ABQ6IWM0_9MICO</name>
<keyword evidence="9" id="KW-1185">Reference proteome</keyword>
<feature type="region of interest" description="Disordered" evidence="3">
    <location>
        <begin position="1"/>
        <end position="21"/>
    </location>
</feature>
<dbReference type="InterPro" id="IPR029062">
    <property type="entry name" value="Class_I_gatase-like"/>
</dbReference>